<evidence type="ECO:0000256" key="2">
    <source>
        <dbReference type="SAM" id="SignalP"/>
    </source>
</evidence>
<feature type="chain" id="PRO_5011695340" evidence="2">
    <location>
        <begin position="20"/>
        <end position="547"/>
    </location>
</feature>
<dbReference type="STRING" id="1391627.SAMN05216464_11118"/>
<feature type="signal peptide" evidence="2">
    <location>
        <begin position="1"/>
        <end position="19"/>
    </location>
</feature>
<dbReference type="EMBL" id="FNAI01000011">
    <property type="protein sequence ID" value="SDE94313.1"/>
    <property type="molecule type" value="Genomic_DNA"/>
</dbReference>
<feature type="coiled-coil region" evidence="1">
    <location>
        <begin position="254"/>
        <end position="281"/>
    </location>
</feature>
<dbReference type="Proteomes" id="UP000199072">
    <property type="component" value="Unassembled WGS sequence"/>
</dbReference>
<evidence type="ECO:0000313" key="4">
    <source>
        <dbReference type="Proteomes" id="UP000199072"/>
    </source>
</evidence>
<gene>
    <name evidence="3" type="ORF">SAMN05216464_11118</name>
</gene>
<keyword evidence="4" id="KW-1185">Reference proteome</keyword>
<evidence type="ECO:0000256" key="1">
    <source>
        <dbReference type="SAM" id="Coils"/>
    </source>
</evidence>
<dbReference type="AlphaFoldDB" id="A0A1G7H1X6"/>
<organism evidence="3 4">
    <name type="scientific">Mucilaginibacter pineti</name>
    <dbReference type="NCBI Taxonomy" id="1391627"/>
    <lineage>
        <taxon>Bacteria</taxon>
        <taxon>Pseudomonadati</taxon>
        <taxon>Bacteroidota</taxon>
        <taxon>Sphingobacteriia</taxon>
        <taxon>Sphingobacteriales</taxon>
        <taxon>Sphingobacteriaceae</taxon>
        <taxon>Mucilaginibacter</taxon>
    </lineage>
</organism>
<evidence type="ECO:0000313" key="3">
    <source>
        <dbReference type="EMBL" id="SDE94313.1"/>
    </source>
</evidence>
<keyword evidence="1" id="KW-0175">Coiled coil</keyword>
<name>A0A1G7H1X6_9SPHI</name>
<reference evidence="3 4" key="1">
    <citation type="submission" date="2016-10" db="EMBL/GenBank/DDBJ databases">
        <authorList>
            <person name="de Groot N.N."/>
        </authorList>
    </citation>
    <scope>NUCLEOTIDE SEQUENCE [LARGE SCALE GENOMIC DNA]</scope>
    <source>
        <strain evidence="3 4">47C3B</strain>
    </source>
</reference>
<protein>
    <submittedName>
        <fullName evidence="3">Uncharacterized protein</fullName>
    </submittedName>
</protein>
<keyword evidence="2" id="KW-0732">Signal</keyword>
<sequence>MKYLLSLLCWFFILTNCCAQSLDSIYTRAMTAYNQHDYKTASVEFSAIIKQQGYQLSSSKLYDGACIFALNGEYTRSMDILSFLAKERYYANIGHLTSDSDLKNLHELPEWKILISRVKQNQETLPARTKQNVKVALLKAKALLMQDNGKLWGENLWSDNLLVLGNDHTIYSLKILPGSVTADSVIYTKKIADNVLSQTNSSQKYDNQPYAVILTNYLSDSSVTIIHELFHVLQYKHINLNGNPVNYLDEYQARQRLRLEYQALKNALQAVRDKKEKALIRQYVTDALMYRKLRQQIDPQSLDAELQIETSEGLANYTGFVLSSNTDKYLLAINEIDMRESAPTYTRAFPYATGPAYGLLFDYLQMNWKTGLGKVYNFQAIYENDYLHHPINISPAAISKADSRNNFATINRQEVARKRDFDKKISYYTDLFEHYPTLSVLMTDSIYSRSYDMNGTVVLKDKGLVYSNIVGTDITGRNFGSFKMEADSVKKGLSGIFGDFESHKFIFPLPVKIDGNKITGNGFHIQLNRGWVVRKKDKNGNLEIVQQ</sequence>
<accession>A0A1G7H1X6</accession>
<proteinExistence type="predicted"/>